<proteinExistence type="predicted"/>
<reference evidence="1 2" key="1">
    <citation type="submission" date="2024-05" db="EMBL/GenBank/DDBJ databases">
        <authorList>
            <person name="Venkateswaran K."/>
        </authorList>
    </citation>
    <scope>NUCLEOTIDE SEQUENCE [LARGE SCALE GENOMIC DNA]</scope>
    <source>
        <strain evidence="1 2">179-C4-2-HS</strain>
    </source>
</reference>
<dbReference type="SUPFAM" id="SSF52317">
    <property type="entry name" value="Class I glutamine amidotransferase-like"/>
    <property type="match status" value="1"/>
</dbReference>
<dbReference type="RefSeq" id="WP_306074971.1">
    <property type="nucleotide sequence ID" value="NZ_JAROBZ020000001.1"/>
</dbReference>
<sequence>MKPIIGVTAPIIQGKITLNQDNINSILMAGGIPYILPYTKDQSTIESVIGHIDGLLLSGGVDIDPTLFGEEPMPGLGEIMPERDELEILLIQNALKVNLPILAICRGIQMLNVAAGGNMFQDIYSQKSDLLQHSQRAPHTHLSHFVTTKEDSLLQTIAGLDKFKVNSFHHQAVKDPAPGFIISAISSDNVVEAIESLEHKFVLGVQWHPEFLTPFDQVSNRIFTSFIKASKVC</sequence>
<keyword evidence="2" id="KW-1185">Reference proteome</keyword>
<keyword evidence="1" id="KW-0378">Hydrolase</keyword>
<dbReference type="PANTHER" id="PTHR43235:SF1">
    <property type="entry name" value="GLUTAMINE AMIDOTRANSFERASE PB2B2.05-RELATED"/>
    <property type="match status" value="1"/>
</dbReference>
<dbReference type="InterPro" id="IPR011697">
    <property type="entry name" value="Peptidase_C26"/>
</dbReference>
<accession>A0ABV4YT13</accession>
<dbReference type="EMBL" id="JAROBZ020000001">
    <property type="protein sequence ID" value="MFB3167439.1"/>
    <property type="molecule type" value="Genomic_DNA"/>
</dbReference>
<evidence type="ECO:0000313" key="1">
    <source>
        <dbReference type="EMBL" id="MFB3167439.1"/>
    </source>
</evidence>
<dbReference type="InterPro" id="IPR029062">
    <property type="entry name" value="Class_I_gatase-like"/>
</dbReference>
<dbReference type="Proteomes" id="UP001241748">
    <property type="component" value="Unassembled WGS sequence"/>
</dbReference>
<dbReference type="GO" id="GO:0016787">
    <property type="term" value="F:hydrolase activity"/>
    <property type="evidence" value="ECO:0007669"/>
    <property type="project" value="UniProtKB-KW"/>
</dbReference>
<dbReference type="Gene3D" id="3.40.50.880">
    <property type="match status" value="1"/>
</dbReference>
<dbReference type="PROSITE" id="PS51273">
    <property type="entry name" value="GATASE_TYPE_1"/>
    <property type="match status" value="1"/>
</dbReference>
<dbReference type="InterPro" id="IPR044668">
    <property type="entry name" value="PuuD-like"/>
</dbReference>
<organism evidence="1 2">
    <name type="scientific">Neobacillus driksii</name>
    <dbReference type="NCBI Taxonomy" id="3035913"/>
    <lineage>
        <taxon>Bacteria</taxon>
        <taxon>Bacillati</taxon>
        <taxon>Bacillota</taxon>
        <taxon>Bacilli</taxon>
        <taxon>Bacillales</taxon>
        <taxon>Bacillaceae</taxon>
        <taxon>Neobacillus</taxon>
    </lineage>
</organism>
<evidence type="ECO:0000313" key="2">
    <source>
        <dbReference type="Proteomes" id="UP001241748"/>
    </source>
</evidence>
<name>A0ABV4YT13_9BACI</name>
<dbReference type="CDD" id="cd01745">
    <property type="entry name" value="GATase1_2"/>
    <property type="match status" value="1"/>
</dbReference>
<dbReference type="PANTHER" id="PTHR43235">
    <property type="entry name" value="GLUTAMINE AMIDOTRANSFERASE PB2B2.05-RELATED"/>
    <property type="match status" value="1"/>
</dbReference>
<comment type="caution">
    <text evidence="1">The sequence shown here is derived from an EMBL/GenBank/DDBJ whole genome shotgun (WGS) entry which is preliminary data.</text>
</comment>
<protein>
    <submittedName>
        <fullName evidence="1">Gamma-glutamyl-gamma-aminobutyrate hydrolase family protein</fullName>
    </submittedName>
</protein>
<gene>
    <name evidence="1" type="ORF">P5G62_009985</name>
</gene>
<dbReference type="Pfam" id="PF07722">
    <property type="entry name" value="Peptidase_C26"/>
    <property type="match status" value="1"/>
</dbReference>